<evidence type="ECO:0000313" key="4">
    <source>
        <dbReference type="EMBL" id="RZU32542.1"/>
    </source>
</evidence>
<dbReference type="EMBL" id="SHKV01000001">
    <property type="protein sequence ID" value="RZU32542.1"/>
    <property type="molecule type" value="Genomic_DNA"/>
</dbReference>
<dbReference type="Pfam" id="PF01740">
    <property type="entry name" value="STAS"/>
    <property type="match status" value="1"/>
</dbReference>
<dbReference type="InterPro" id="IPR036513">
    <property type="entry name" value="STAS_dom_sf"/>
</dbReference>
<dbReference type="SUPFAM" id="SSF52091">
    <property type="entry name" value="SpoIIaa-like"/>
    <property type="match status" value="1"/>
</dbReference>
<dbReference type="PANTHER" id="PTHR33495">
    <property type="entry name" value="ANTI-SIGMA FACTOR ANTAGONIST TM_1081-RELATED-RELATED"/>
    <property type="match status" value="1"/>
</dbReference>
<evidence type="ECO:0000256" key="1">
    <source>
        <dbReference type="ARBA" id="ARBA00009013"/>
    </source>
</evidence>
<evidence type="ECO:0000313" key="5">
    <source>
        <dbReference type="Proteomes" id="UP000292507"/>
    </source>
</evidence>
<reference evidence="4 5" key="1">
    <citation type="submission" date="2019-02" db="EMBL/GenBank/DDBJ databases">
        <title>Sequencing the genomes of 1000 actinobacteria strains.</title>
        <authorList>
            <person name="Klenk H.-P."/>
        </authorList>
    </citation>
    <scope>NUCLEOTIDE SEQUENCE [LARGE SCALE GENOMIC DNA]</scope>
    <source>
        <strain evidence="4 5">DSM 44509</strain>
    </source>
</reference>
<dbReference type="PANTHER" id="PTHR33495:SF13">
    <property type="entry name" value="ANTI-SIGMA-F FACTOR ANTAGONIST RSFB"/>
    <property type="match status" value="1"/>
</dbReference>
<feature type="domain" description="STAS" evidence="3">
    <location>
        <begin position="37"/>
        <end position="125"/>
    </location>
</feature>
<dbReference type="AlphaFoldDB" id="A0A4Q7Y6F1"/>
<dbReference type="Proteomes" id="UP000292507">
    <property type="component" value="Unassembled WGS sequence"/>
</dbReference>
<dbReference type="RefSeq" id="WP_158657539.1">
    <property type="nucleotide sequence ID" value="NZ_POQT01000009.1"/>
</dbReference>
<evidence type="ECO:0000256" key="2">
    <source>
        <dbReference type="RuleBase" id="RU003749"/>
    </source>
</evidence>
<dbReference type="InterPro" id="IPR002645">
    <property type="entry name" value="STAS_dom"/>
</dbReference>
<name>A0A4Q7Y6F1_9ACTN</name>
<dbReference type="CDD" id="cd07043">
    <property type="entry name" value="STAS_anti-anti-sigma_factors"/>
    <property type="match status" value="1"/>
</dbReference>
<comment type="similarity">
    <text evidence="1 2">Belongs to the anti-sigma-factor antagonist family.</text>
</comment>
<gene>
    <name evidence="4" type="ORF">BKA19_2237</name>
</gene>
<organism evidence="4 5">
    <name type="scientific">Blastococcus saxobsidens</name>
    <dbReference type="NCBI Taxonomy" id="138336"/>
    <lineage>
        <taxon>Bacteria</taxon>
        <taxon>Bacillati</taxon>
        <taxon>Actinomycetota</taxon>
        <taxon>Actinomycetes</taxon>
        <taxon>Geodermatophilales</taxon>
        <taxon>Geodermatophilaceae</taxon>
        <taxon>Blastococcus</taxon>
    </lineage>
</organism>
<dbReference type="PROSITE" id="PS50801">
    <property type="entry name" value="STAS"/>
    <property type="match status" value="1"/>
</dbReference>
<sequence length="125" mass="13157">MTASSLDRPYTPEFADHGLVTLAVSGSAATPCLVATGEIDCTTAPHLQGRLEQLLDAGARSLVIDLTGVTFLDSAGLCALATVHRLSGGQVRIRVLAATRSVIRPMQITGLWDLLGGERVEQPTF</sequence>
<dbReference type="Gene3D" id="3.30.750.24">
    <property type="entry name" value="STAS domain"/>
    <property type="match status" value="1"/>
</dbReference>
<evidence type="ECO:0000259" key="3">
    <source>
        <dbReference type="PROSITE" id="PS50801"/>
    </source>
</evidence>
<comment type="caution">
    <text evidence="4">The sequence shown here is derived from an EMBL/GenBank/DDBJ whole genome shotgun (WGS) entry which is preliminary data.</text>
</comment>
<keyword evidence="5" id="KW-1185">Reference proteome</keyword>
<dbReference type="InterPro" id="IPR003658">
    <property type="entry name" value="Anti-sigma_ant"/>
</dbReference>
<dbReference type="NCBIfam" id="TIGR00377">
    <property type="entry name" value="ant_ant_sig"/>
    <property type="match status" value="1"/>
</dbReference>
<dbReference type="GO" id="GO:0043856">
    <property type="term" value="F:anti-sigma factor antagonist activity"/>
    <property type="evidence" value="ECO:0007669"/>
    <property type="project" value="InterPro"/>
</dbReference>
<protein>
    <recommendedName>
        <fullName evidence="2">Anti-sigma factor antagonist</fullName>
    </recommendedName>
</protein>
<accession>A0A4Q7Y6F1</accession>
<proteinExistence type="inferred from homology"/>